<dbReference type="InterPro" id="IPR040632">
    <property type="entry name" value="Sulfotransfer_4"/>
</dbReference>
<reference evidence="2 3" key="1">
    <citation type="submission" date="2024-02" db="EMBL/GenBank/DDBJ databases">
        <authorList>
            <person name="Daric V."/>
            <person name="Darras S."/>
        </authorList>
    </citation>
    <scope>NUCLEOTIDE SEQUENCE [LARGE SCALE GENOMIC DNA]</scope>
</reference>
<comment type="caution">
    <text evidence="2">The sequence shown here is derived from an EMBL/GenBank/DDBJ whole genome shotgun (WGS) entry which is preliminary data.</text>
</comment>
<dbReference type="EMBL" id="CAWYQH010000108">
    <property type="protein sequence ID" value="CAK8689429.1"/>
    <property type="molecule type" value="Genomic_DNA"/>
</dbReference>
<gene>
    <name evidence="2" type="ORF">CVLEPA_LOCUS21436</name>
</gene>
<dbReference type="PANTHER" id="PTHR36978:SF4">
    <property type="entry name" value="P-LOOP CONTAINING NUCLEOSIDE TRIPHOSPHATE HYDROLASE PROTEIN"/>
    <property type="match status" value="1"/>
</dbReference>
<dbReference type="InterPro" id="IPR027417">
    <property type="entry name" value="P-loop_NTPase"/>
</dbReference>
<protein>
    <recommendedName>
        <fullName evidence="4">P-loop containing nucleoside triphosphate hydrolase protein</fullName>
    </recommendedName>
</protein>
<dbReference type="Pfam" id="PF17784">
    <property type="entry name" value="Sulfotransfer_4"/>
    <property type="match status" value="1"/>
</dbReference>
<keyword evidence="1" id="KW-0812">Transmembrane</keyword>
<sequence>MFTFSRSKRYIRYCNSDNRLLSLEIIMKVICAGASKTGTKSLAKALRILGYNEVYDAEEAAEFAFKEWEDIWLGKQTSLDVILDSVYSKNVEAVVDIPHSAFFEQFLERWPEAKVILTLRDEDDWFQSFKSMIDWANKKYWPIHYLRYISPTLNRMLNWQVWLFTTTVGPEKPHPFLWKWSYRRHNKYVKAVVPSQQLLEYRVAEGWQPLCEFLGKSVPGEKFPFENSADSDDKPADRVMQESWIAKQIAKELGIVLAIIPLSLAVVFGLYYYL</sequence>
<dbReference type="SUPFAM" id="SSF52540">
    <property type="entry name" value="P-loop containing nucleoside triphosphate hydrolases"/>
    <property type="match status" value="1"/>
</dbReference>
<organism evidence="2 3">
    <name type="scientific">Clavelina lepadiformis</name>
    <name type="common">Light-bulb sea squirt</name>
    <name type="synonym">Ascidia lepadiformis</name>
    <dbReference type="NCBI Taxonomy" id="159417"/>
    <lineage>
        <taxon>Eukaryota</taxon>
        <taxon>Metazoa</taxon>
        <taxon>Chordata</taxon>
        <taxon>Tunicata</taxon>
        <taxon>Ascidiacea</taxon>
        <taxon>Aplousobranchia</taxon>
        <taxon>Clavelinidae</taxon>
        <taxon>Clavelina</taxon>
    </lineage>
</organism>
<dbReference type="Gene3D" id="3.40.50.300">
    <property type="entry name" value="P-loop containing nucleotide triphosphate hydrolases"/>
    <property type="match status" value="1"/>
</dbReference>
<proteinExistence type="predicted"/>
<dbReference type="Proteomes" id="UP001642483">
    <property type="component" value="Unassembled WGS sequence"/>
</dbReference>
<keyword evidence="1" id="KW-0472">Membrane</keyword>
<evidence type="ECO:0000313" key="2">
    <source>
        <dbReference type="EMBL" id="CAK8689429.1"/>
    </source>
</evidence>
<evidence type="ECO:0000313" key="3">
    <source>
        <dbReference type="Proteomes" id="UP001642483"/>
    </source>
</evidence>
<name>A0ABP0GFL8_CLALP</name>
<feature type="transmembrane region" description="Helical" evidence="1">
    <location>
        <begin position="253"/>
        <end position="273"/>
    </location>
</feature>
<evidence type="ECO:0008006" key="4">
    <source>
        <dbReference type="Google" id="ProtNLM"/>
    </source>
</evidence>
<keyword evidence="3" id="KW-1185">Reference proteome</keyword>
<accession>A0ABP0GFL8</accession>
<keyword evidence="1" id="KW-1133">Transmembrane helix</keyword>
<dbReference type="PANTHER" id="PTHR36978">
    <property type="entry name" value="P-LOOP CONTAINING NUCLEOTIDE TRIPHOSPHATE HYDROLASE"/>
    <property type="match status" value="1"/>
</dbReference>
<evidence type="ECO:0000256" key="1">
    <source>
        <dbReference type="SAM" id="Phobius"/>
    </source>
</evidence>